<organism evidence="1 2">
    <name type="scientific">Evansella vedderi</name>
    <dbReference type="NCBI Taxonomy" id="38282"/>
    <lineage>
        <taxon>Bacteria</taxon>
        <taxon>Bacillati</taxon>
        <taxon>Bacillota</taxon>
        <taxon>Bacilli</taxon>
        <taxon>Bacillales</taxon>
        <taxon>Bacillaceae</taxon>
        <taxon>Evansella</taxon>
    </lineage>
</organism>
<accession>A0ABT9ZRP2</accession>
<dbReference type="Gene3D" id="1.10.10.10">
    <property type="entry name" value="Winged helix-like DNA-binding domain superfamily/Winged helix DNA-binding domain"/>
    <property type="match status" value="1"/>
</dbReference>
<dbReference type="SUPFAM" id="SSF46689">
    <property type="entry name" value="Homeodomain-like"/>
    <property type="match status" value="1"/>
</dbReference>
<evidence type="ECO:0000313" key="1">
    <source>
        <dbReference type="EMBL" id="MDQ0252835.1"/>
    </source>
</evidence>
<evidence type="ECO:0000313" key="2">
    <source>
        <dbReference type="Proteomes" id="UP001230005"/>
    </source>
</evidence>
<comment type="caution">
    <text evidence="1">The sequence shown here is derived from an EMBL/GenBank/DDBJ whole genome shotgun (WGS) entry which is preliminary data.</text>
</comment>
<dbReference type="Pfam" id="PF04255">
    <property type="entry name" value="DUF433"/>
    <property type="match status" value="1"/>
</dbReference>
<proteinExistence type="predicted"/>
<protein>
    <submittedName>
        <fullName evidence="1">Uncharacterized protein (DUF433 family)</fullName>
    </submittedName>
</protein>
<dbReference type="Proteomes" id="UP001230005">
    <property type="component" value="Unassembled WGS sequence"/>
</dbReference>
<dbReference type="InterPro" id="IPR009057">
    <property type="entry name" value="Homeodomain-like_sf"/>
</dbReference>
<sequence>MVKGTRIQVSLILACLRDGMTMDEIIEDYG</sequence>
<name>A0ABT9ZRP2_9BACI</name>
<keyword evidence="2" id="KW-1185">Reference proteome</keyword>
<gene>
    <name evidence="1" type="ORF">J2S74_000207</name>
</gene>
<reference evidence="1 2" key="1">
    <citation type="submission" date="2023-07" db="EMBL/GenBank/DDBJ databases">
        <title>Genomic Encyclopedia of Type Strains, Phase IV (KMG-IV): sequencing the most valuable type-strain genomes for metagenomic binning, comparative biology and taxonomic classification.</title>
        <authorList>
            <person name="Goeker M."/>
        </authorList>
    </citation>
    <scope>NUCLEOTIDE SEQUENCE [LARGE SCALE GENOMIC DNA]</scope>
    <source>
        <strain evidence="1 2">DSM 9768</strain>
    </source>
</reference>
<dbReference type="InterPro" id="IPR007367">
    <property type="entry name" value="DUF433"/>
</dbReference>
<dbReference type="EMBL" id="JAUSUG010000001">
    <property type="protein sequence ID" value="MDQ0252835.1"/>
    <property type="molecule type" value="Genomic_DNA"/>
</dbReference>
<dbReference type="InterPro" id="IPR036388">
    <property type="entry name" value="WH-like_DNA-bd_sf"/>
</dbReference>